<dbReference type="SUPFAM" id="SSF81321">
    <property type="entry name" value="Family A G protein-coupled receptor-like"/>
    <property type="match status" value="1"/>
</dbReference>
<proteinExistence type="inferred from homology"/>
<feature type="region of interest" description="Disordered" evidence="23">
    <location>
        <begin position="384"/>
        <end position="406"/>
    </location>
</feature>
<dbReference type="CDD" id="cd15996">
    <property type="entry name" value="7tmB2_GPR126"/>
    <property type="match status" value="1"/>
</dbReference>
<evidence type="ECO:0000256" key="6">
    <source>
        <dbReference type="ARBA" id="ARBA00022692"/>
    </source>
</evidence>
<dbReference type="GO" id="GO:0007166">
    <property type="term" value="P:cell surface receptor signaling pathway"/>
    <property type="evidence" value="ECO:0007669"/>
    <property type="project" value="InterPro"/>
</dbReference>
<dbReference type="Pfam" id="PF00431">
    <property type="entry name" value="CUB"/>
    <property type="match status" value="1"/>
</dbReference>
<dbReference type="CDD" id="cd00041">
    <property type="entry name" value="CUB"/>
    <property type="match status" value="1"/>
</dbReference>
<evidence type="ECO:0000256" key="1">
    <source>
        <dbReference type="ARBA" id="ARBA00004651"/>
    </source>
</evidence>
<dbReference type="GO" id="GO:0004930">
    <property type="term" value="F:G protein-coupled receptor activity"/>
    <property type="evidence" value="ECO:0007669"/>
    <property type="project" value="UniProtKB-KW"/>
</dbReference>
<evidence type="ECO:0000256" key="7">
    <source>
        <dbReference type="ARBA" id="ARBA00022723"/>
    </source>
</evidence>
<dbReference type="Ensembl" id="ENSOSUT00000000351.1">
    <property type="protein sequence ID" value="ENSOSUP00000000344.1"/>
    <property type="gene ID" value="ENSOSUG00000000163.1"/>
</dbReference>
<keyword evidence="12 24" id="KW-0472">Membrane</keyword>
<evidence type="ECO:0000259" key="28">
    <source>
        <dbReference type="PROSITE" id="PS51828"/>
    </source>
</evidence>
<dbReference type="GO" id="GO:0005886">
    <property type="term" value="C:plasma membrane"/>
    <property type="evidence" value="ECO:0007669"/>
    <property type="project" value="UniProtKB-SubCell"/>
</dbReference>
<evidence type="ECO:0000256" key="24">
    <source>
        <dbReference type="SAM" id="Phobius"/>
    </source>
</evidence>
<keyword evidence="14" id="KW-0675">Receptor</keyword>
<dbReference type="Pfam" id="PF25307">
    <property type="entry name" value="SEA_Gpr126"/>
    <property type="match status" value="1"/>
</dbReference>
<keyword evidence="13 22" id="KW-1015">Disulfide bond</keyword>
<dbReference type="InterPro" id="IPR035914">
    <property type="entry name" value="Sperma_CUB_dom_sf"/>
</dbReference>
<dbReference type="PROSITE" id="PS01180">
    <property type="entry name" value="CUB"/>
    <property type="match status" value="1"/>
</dbReference>
<keyword evidence="5" id="KW-0165">Cleavage on pair of basic residues</keyword>
<dbReference type="Pfam" id="PF01825">
    <property type="entry name" value="GPS"/>
    <property type="match status" value="1"/>
</dbReference>
<dbReference type="PANTHER" id="PTHR12011:SF290">
    <property type="entry name" value="ADHESION G-PROTEIN COUPLED RECEPTOR G6"/>
    <property type="match status" value="1"/>
</dbReference>
<protein>
    <recommendedName>
        <fullName evidence="17">Adhesion G-protein coupled receptor G6</fullName>
    </recommendedName>
    <alternativeName>
        <fullName evidence="18">Developmentally regulated G-protein-coupled receptor</fullName>
    </alternativeName>
    <alternativeName>
        <fullName evidence="19">G-protein coupled receptor 126</fullName>
    </alternativeName>
</protein>
<feature type="transmembrane region" description="Helical" evidence="24">
    <location>
        <begin position="1939"/>
        <end position="1961"/>
    </location>
</feature>
<comment type="subunit">
    <text evidence="21">Heterodimer of 2 chains generated by proteolytic processing; the large extracellular N-terminal fragment and the membrane-bound C-terminal fragment predominantly remain associated and non-covalently linked. Interacts with Laminin-2; this interaction stabilizes the receptor in an inactive state. Laminin-2 polymerization could facilitate ADGRG6-NTF removal, thereby exposing the tethered agonist to drive myelination. Interacts with PRNP. Interacts with ITGB1. Interacts with LRP1.</text>
</comment>
<evidence type="ECO:0000256" key="2">
    <source>
        <dbReference type="ARBA" id="ARBA00007343"/>
    </source>
</evidence>
<keyword evidence="8" id="KW-0732">Signal</keyword>
<evidence type="ECO:0000313" key="30">
    <source>
        <dbReference type="Proteomes" id="UP000694552"/>
    </source>
</evidence>
<feature type="compositionally biased region" description="Low complexity" evidence="23">
    <location>
        <begin position="384"/>
        <end position="393"/>
    </location>
</feature>
<evidence type="ECO:0000256" key="21">
    <source>
        <dbReference type="ARBA" id="ARBA00093532"/>
    </source>
</evidence>
<comment type="caution">
    <text evidence="22">Lacks conserved residue(s) required for the propagation of feature annotation.</text>
</comment>
<dbReference type="InterPro" id="IPR046338">
    <property type="entry name" value="GAIN_dom_sf"/>
</dbReference>
<dbReference type="InterPro" id="IPR057244">
    <property type="entry name" value="GAIN_B"/>
</dbReference>
<evidence type="ECO:0000256" key="10">
    <source>
        <dbReference type="ARBA" id="ARBA00022989"/>
    </source>
</evidence>
<dbReference type="GO" id="GO:0060347">
    <property type="term" value="P:heart trabecula formation"/>
    <property type="evidence" value="ECO:0007669"/>
    <property type="project" value="TreeGrafter"/>
</dbReference>
<dbReference type="Pfam" id="PF00002">
    <property type="entry name" value="7tm_2"/>
    <property type="match status" value="1"/>
</dbReference>
<dbReference type="Pfam" id="PF00354">
    <property type="entry name" value="Pentaxin"/>
    <property type="match status" value="1"/>
</dbReference>
<feature type="transmembrane region" description="Helical" evidence="24">
    <location>
        <begin position="1877"/>
        <end position="1900"/>
    </location>
</feature>
<dbReference type="SMART" id="SM00303">
    <property type="entry name" value="GPS"/>
    <property type="match status" value="1"/>
</dbReference>
<dbReference type="InterPro" id="IPR000203">
    <property type="entry name" value="GPS"/>
</dbReference>
<evidence type="ECO:0000256" key="11">
    <source>
        <dbReference type="ARBA" id="ARBA00023040"/>
    </source>
</evidence>
<dbReference type="Pfam" id="PF26574">
    <property type="entry name" value="GAIN_ADGRG2"/>
    <property type="match status" value="1"/>
</dbReference>
<dbReference type="InterPro" id="IPR000859">
    <property type="entry name" value="CUB_dom"/>
</dbReference>
<feature type="disulfide bond" evidence="22">
    <location>
        <begin position="93"/>
        <end position="110"/>
    </location>
</feature>
<dbReference type="InterPro" id="IPR058857">
    <property type="entry name" value="GAIN_ADGRG2/6"/>
</dbReference>
<dbReference type="PROSITE" id="PS51828">
    <property type="entry name" value="PTX_2"/>
    <property type="match status" value="1"/>
</dbReference>
<dbReference type="Gene3D" id="2.60.220.50">
    <property type="match status" value="1"/>
</dbReference>
<dbReference type="SUPFAM" id="SSF49854">
    <property type="entry name" value="Spermadhesin, CUB domain"/>
    <property type="match status" value="1"/>
</dbReference>
<dbReference type="InterPro" id="IPR013320">
    <property type="entry name" value="ConA-like_dom_sf"/>
</dbReference>
<evidence type="ECO:0000256" key="15">
    <source>
        <dbReference type="ARBA" id="ARBA00023180"/>
    </source>
</evidence>
<dbReference type="GO" id="GO:0046872">
    <property type="term" value="F:metal ion binding"/>
    <property type="evidence" value="ECO:0007669"/>
    <property type="project" value="UniProtKB-KW"/>
</dbReference>
<reference evidence="29" key="2">
    <citation type="submission" date="2025-09" db="UniProtKB">
        <authorList>
            <consortium name="Ensembl"/>
        </authorList>
    </citation>
    <scope>IDENTIFICATION</scope>
</reference>
<evidence type="ECO:0000256" key="16">
    <source>
        <dbReference type="ARBA" id="ARBA00023224"/>
    </source>
</evidence>
<keyword evidence="7" id="KW-0479">Metal-binding</keyword>
<dbReference type="PROSITE" id="PS00650">
    <property type="entry name" value="G_PROTEIN_RECEP_F2_2"/>
    <property type="match status" value="1"/>
</dbReference>
<comment type="function">
    <text evidence="20">Adhesion G-protein coupled receptor (aGPCR) for steroid hormones, such as progesterone and 17alpha-hydroxyprogesterone (17OHP). Involved in many biological processes, such as myelination, sprouting angiogenesis, placenta, ear and cartilage development. Ligand binding causes a conformation change that triggers signaling via guanine nucleotide-binding proteins (G proteins) and modulates the activity of downstream effectors, such as adenylate cyclase. ADGRG6 is coupled to G(i) G alpha proteins and mediates inhibition of adenylate cyclase. Also able to couple to G(q) G proteins. Involved in myelination of the peripheral nervous system: required for differentiation of promyelinating Schwann cells and for normal myelination of axons. Also acts as a regulator of body length and bone mass. Acts as a regulator of blood-brain barrier formation in the central nervous system vie its association with LRP1 and ITGB1.</text>
</comment>
<dbReference type="PROSITE" id="PS50261">
    <property type="entry name" value="G_PROTEIN_RECEP_F2_4"/>
    <property type="match status" value="1"/>
</dbReference>
<evidence type="ECO:0000256" key="18">
    <source>
        <dbReference type="ARBA" id="ARBA00080676"/>
    </source>
</evidence>
<reference evidence="29" key="1">
    <citation type="submission" date="2025-08" db="UniProtKB">
        <authorList>
            <consortium name="Ensembl"/>
        </authorList>
    </citation>
    <scope>IDENTIFICATION</scope>
</reference>
<dbReference type="InterPro" id="IPR017981">
    <property type="entry name" value="GPCR_2-like_7TM"/>
</dbReference>
<evidence type="ECO:0000313" key="29">
    <source>
        <dbReference type="Ensembl" id="ENSOSUP00000000344.1"/>
    </source>
</evidence>
<dbReference type="InterPro" id="IPR057333">
    <property type="entry name" value="SEA_Gpr126"/>
</dbReference>
<feature type="transmembrane region" description="Helical" evidence="24">
    <location>
        <begin position="2112"/>
        <end position="2134"/>
    </location>
</feature>
<dbReference type="Gene3D" id="2.60.120.200">
    <property type="match status" value="1"/>
</dbReference>
<dbReference type="PRINTS" id="PR00249">
    <property type="entry name" value="GPCRSECRETIN"/>
</dbReference>
<dbReference type="SUPFAM" id="SSF49899">
    <property type="entry name" value="Concanavalin A-like lectins/glucanases"/>
    <property type="match status" value="1"/>
</dbReference>
<dbReference type="FunFam" id="2.60.120.200:FF:000050">
    <property type="entry name" value="Adhesion G protein-coupled receptor G6"/>
    <property type="match status" value="1"/>
</dbReference>
<keyword evidence="4" id="KW-0597">Phosphoprotein</keyword>
<keyword evidence="15" id="KW-0325">Glycoprotein</keyword>
<feature type="domain" description="GAIN-B" evidence="26">
    <location>
        <begin position="1683"/>
        <end position="1864"/>
    </location>
</feature>
<evidence type="ECO:0000256" key="9">
    <source>
        <dbReference type="ARBA" id="ARBA00022837"/>
    </source>
</evidence>
<feature type="transmembrane region" description="Helical" evidence="24">
    <location>
        <begin position="1912"/>
        <end position="1933"/>
    </location>
</feature>
<dbReference type="GO" id="GO:0022011">
    <property type="term" value="P:myelination in peripheral nervous system"/>
    <property type="evidence" value="ECO:0007669"/>
    <property type="project" value="TreeGrafter"/>
</dbReference>
<dbReference type="FunFam" id="2.60.220.50:FF:000006">
    <property type="entry name" value="Adhesion G-protein coupled receptor G6"/>
    <property type="match status" value="1"/>
</dbReference>
<feature type="region of interest" description="Disordered" evidence="23">
    <location>
        <begin position="422"/>
        <end position="442"/>
    </location>
</feature>
<dbReference type="GO" id="GO:0007189">
    <property type="term" value="P:adenylate cyclase-activating G protein-coupled receptor signaling pathway"/>
    <property type="evidence" value="ECO:0007669"/>
    <property type="project" value="TreeGrafter"/>
</dbReference>
<evidence type="ECO:0000256" key="14">
    <source>
        <dbReference type="ARBA" id="ARBA00023170"/>
    </source>
</evidence>
<feature type="region of interest" description="Disordered" evidence="23">
    <location>
        <begin position="2173"/>
        <end position="2193"/>
    </location>
</feature>
<keyword evidence="3" id="KW-1003">Cell membrane</keyword>
<feature type="transmembrane region" description="Helical" evidence="24">
    <location>
        <begin position="1981"/>
        <end position="2004"/>
    </location>
</feature>
<keyword evidence="9" id="KW-0106">Calcium</keyword>
<dbReference type="FunFam" id="1.20.1070.10:FF:000052">
    <property type="entry name" value="Adhesion G-protein coupled receptor G6"/>
    <property type="match status" value="1"/>
</dbReference>
<evidence type="ECO:0000256" key="19">
    <source>
        <dbReference type="ARBA" id="ARBA00082039"/>
    </source>
</evidence>
<dbReference type="Proteomes" id="UP000694552">
    <property type="component" value="Unplaced"/>
</dbReference>
<sequence>MFHVGEMWCYHWKWKLQHCFCLFTTYIICMQQAVYGCYDCRIVLTDPSGIFTSPCFPSDYPNSQACKWIIRAPHGYIIQLTFIDFDIEEAPGCIYDSLTLDNGESPMNLCGITAKGLSYNSTGNEMIVSFKSDFSIQKKGFNASYVRIAVSLRNQKVIIPQVPDIDVVSMAETVSVPELSQFTLCFEATKGSSDDNDDWKVFSYTDELSAELFSFGKTTKGHFLSISGTQCILENAFPRNAEFFTGTFQQLCVVGDSFSGSIGIYAKGTYHIVYCPDIFGKVIPGNGRLVLGSNSNEVSSLNGDIYNFRLWNFTMNAQTLANLSCNVKGNIVDWENEFWSIPTSALKAENNLSCGSYLIPSSTIEPTSCANLGSLCQATVNATTPTPPTVTTNMPDTNRNDKPNNDLQEFRLPATVIFRMKRNSPESSHSRPQRQQESKIEGIKTIGIISTPIIWPVKQRPLHFSKSSADENPERKNTYSLFLPTMSTSAASEETSNDTLAAFTEKNDLDNTVVNQLQNENILNDSRSSFHGTSDAADAVTEPSVSAAVPVLQSRSSNTELARTLADGLYHSDSESAFHSPISSSSSTAYKHKKETVWISSSSSSATSFMHISNILDRVSWWSETVFHHHIISDIQEDRHHSLSSLPISPTEEKSSFQKSRLDLLDFAPENFYLEIAEGNADRKTFSMLAANSEFQFRSVHIKEHHSRDITSLTSVETPCTNSTTFFQNMKKTYTKFIPDIQLTNSVLGHSRELLTFSSLVVGTGWTSSGFKHVVMTLPVYQQLLTDIHLESDSIFISNSNYWSHYLKHSLYLQKPSETLRNRVLENNLHAFHYNNENEESAFSILEPENMNRVGNSWDSGYLDFPTKYVDISPSLTAGFWTVSYHLKEGSQVFPKEPSENWWISFNKLLSSPTERLPSIISPAKSDSISEQTSAIRLLGLRAEEMNFSSHASALETQIFSSFIPGLSKRISESNGRTSQLQSTANFANLSVSSNNEFYFSFPFPSLEAPLSQPSIWVQVSPFDKVLENSTEKLIIFDSLHMQVGTDIVSDQINMTFLNNRQQLVSVLPTHSGTQPSHSRDNQTAFLINTPVKSLVNSTRTLGSPQSQSRSVNDAVTNTIDKTRSKMQIDAGVFLKSISAMSPDFLPMTLSLELRHLLHSDSKFRVSLPPNSYSTPPLPQNIQNNLDIIYPTPIPQWNVTALNLPRTLTPRNHLSVAQNSVENQGDSLRYSLWTVEQEIIGDNEDIMKSAVLTSTNILRLSKWDSEGEIYGSFSKHREGMPSLNIVSAHALDFENADYRHFANLSSILESSRTAVMNDVIPLPSLYSGVIIQHKESILKGTLTSPAAAIHHSFTQSQMTVSSVTYHQPSVLAHVHSLTDLPSETSQNTTLYPPLNQFTTSSAVFLSCLCYSFTELGCLCRPEVNYSGLFYRISITVFSSNSNSVSKVHDVVAEWLNRTFQNWNYTVYVVNISIHPGSIKEGVREKRSIKSFGVLALLVYNSTNNINLEEEDIRQKLINNNGTMEGGYKLHTVSVDPVEKCLAEENPPNYFWPDTRPTVTNFTLCYGSSVQTASRTCYLGLQNYTSYWGQPDLRNCTENAADIANQLLNLTGEGQQLTSDKVNDVVQKLKKIVNDEEIDESLGSTVVTIFSNILTSSDSVLAASSSEALKTIDALALKIQFTGPSMSISTRNLALGVSSINSTSFKGGSFSVSPQNNASDFQIDFDKDQTNAFASVVLPPSLLKNLSQDEFEVISRAQFTFFNKNGLFQDAENPANLTSFVVACSIGNITIQDLQDYVKVTIKHTKIQEDPKPTCVFWDMNKNGGSGGWNPAGCQVDVESNENETVCLCNHLTHFGVLMDLQRTVTQIDPQNTKVLTFITYIGCGISAIFSAATLLTYIAFEKLRRDYPSKILMNLSTALLFLNLIFLLDGWIASFDIDGLCIAVAALLHFFLLATFTWMGLEAVHMYIALVKVFNTYIRRYILKFCIIGWGLPALVIAIVLASANTNASHVYGKELYGKDANGQGGDDFCWIKNEVVFYVTCAGYFGIMFLMNVAMFIVVMVQICGRNGKRTNRSLKEEILRNLRSVVSLTFLLGMTWGFAFFAWGPLTLPFLYLFAIFNSLQGLFIFVFHCAMKENVQKQWRRHLCCGRFRLADNSDWSKTATNIIKKSSDNLGKSLSSSSIGSNSTYLTSKSKSTTNTYCKRNSHTENVFLDKPSSKFAQEDGEQTSIIPVHQVIDKVKGYCNPHSDNFYKNIIMSDTFSHSTKF</sequence>
<keyword evidence="10 24" id="KW-1133">Transmembrane helix</keyword>
<organism evidence="29 30">
    <name type="scientific">Otus sunia</name>
    <name type="common">Oriental scops-owl</name>
    <dbReference type="NCBI Taxonomy" id="257818"/>
    <lineage>
        <taxon>Eukaryota</taxon>
        <taxon>Metazoa</taxon>
        <taxon>Chordata</taxon>
        <taxon>Craniata</taxon>
        <taxon>Vertebrata</taxon>
        <taxon>Euteleostomi</taxon>
        <taxon>Archelosauria</taxon>
        <taxon>Archosauria</taxon>
        <taxon>Dinosauria</taxon>
        <taxon>Saurischia</taxon>
        <taxon>Theropoda</taxon>
        <taxon>Coelurosauria</taxon>
        <taxon>Aves</taxon>
        <taxon>Neognathae</taxon>
        <taxon>Neoaves</taxon>
        <taxon>Telluraves</taxon>
        <taxon>Strigiformes</taxon>
        <taxon>Strigidae</taxon>
        <taxon>Otus</taxon>
    </lineage>
</organism>
<feature type="domain" description="CUB" evidence="25">
    <location>
        <begin position="40"/>
        <end position="148"/>
    </location>
</feature>
<evidence type="ECO:0000256" key="13">
    <source>
        <dbReference type="ARBA" id="ARBA00023157"/>
    </source>
</evidence>
<dbReference type="InterPro" id="IPR001759">
    <property type="entry name" value="PTX_dom"/>
</dbReference>
<dbReference type="GO" id="GO:0043236">
    <property type="term" value="F:laminin binding"/>
    <property type="evidence" value="ECO:0007669"/>
    <property type="project" value="TreeGrafter"/>
</dbReference>
<evidence type="ECO:0000256" key="17">
    <source>
        <dbReference type="ARBA" id="ARBA00069922"/>
    </source>
</evidence>
<evidence type="ECO:0000256" key="3">
    <source>
        <dbReference type="ARBA" id="ARBA00022475"/>
    </source>
</evidence>
<dbReference type="InterPro" id="IPR000832">
    <property type="entry name" value="GPCR_2_secretin-like"/>
</dbReference>
<keyword evidence="6 24" id="KW-0812">Transmembrane</keyword>
<dbReference type="SMART" id="SM00159">
    <property type="entry name" value="PTX"/>
    <property type="match status" value="1"/>
</dbReference>
<dbReference type="InterPro" id="IPR017983">
    <property type="entry name" value="GPCR_2_secretin-like_CS"/>
</dbReference>
<evidence type="ECO:0000256" key="23">
    <source>
        <dbReference type="SAM" id="MobiDB-lite"/>
    </source>
</evidence>
<evidence type="ECO:0000256" key="12">
    <source>
        <dbReference type="ARBA" id="ARBA00023136"/>
    </source>
</evidence>
<feature type="domain" description="Pentraxin (PTX)" evidence="28">
    <location>
        <begin position="153"/>
        <end position="354"/>
    </location>
</feature>
<dbReference type="SMART" id="SM00042">
    <property type="entry name" value="CUB"/>
    <property type="match status" value="1"/>
</dbReference>
<evidence type="ECO:0000259" key="27">
    <source>
        <dbReference type="PROSITE" id="PS50261"/>
    </source>
</evidence>
<keyword evidence="16" id="KW-0807">Transducer</keyword>
<evidence type="ECO:0000259" key="25">
    <source>
        <dbReference type="PROSITE" id="PS01180"/>
    </source>
</evidence>
<evidence type="ECO:0000259" key="26">
    <source>
        <dbReference type="PROSITE" id="PS50221"/>
    </source>
</evidence>
<name>A0A8C8A2T9_9STRI</name>
<comment type="similarity">
    <text evidence="2">Belongs to the G-protein coupled receptor 2 family. Adhesion G-protein coupled receptor (ADGR) subfamily.</text>
</comment>
<dbReference type="FunFam" id="2.60.120.290:FF:000019">
    <property type="entry name" value="Adhesion G-protein coupled receptor G6"/>
    <property type="match status" value="1"/>
</dbReference>
<keyword evidence="11" id="KW-0297">G-protein coupled receptor</keyword>
<feature type="transmembrane region" description="Helical" evidence="24">
    <location>
        <begin position="2036"/>
        <end position="2066"/>
    </location>
</feature>
<dbReference type="PANTHER" id="PTHR12011">
    <property type="entry name" value="ADHESION G-PROTEIN COUPLED RECEPTOR"/>
    <property type="match status" value="1"/>
</dbReference>
<dbReference type="Gene3D" id="2.60.120.290">
    <property type="entry name" value="Spermadhesin, CUB domain"/>
    <property type="match status" value="1"/>
</dbReference>
<keyword evidence="30" id="KW-1185">Reference proteome</keyword>
<evidence type="ECO:0000256" key="8">
    <source>
        <dbReference type="ARBA" id="ARBA00022729"/>
    </source>
</evidence>
<feature type="domain" description="G-protein coupled receptors family 2 profile 2" evidence="27">
    <location>
        <begin position="1875"/>
        <end position="2135"/>
    </location>
</feature>
<feature type="transmembrane region" description="Helical" evidence="24">
    <location>
        <begin position="2087"/>
        <end position="2106"/>
    </location>
</feature>
<evidence type="ECO:0000256" key="5">
    <source>
        <dbReference type="ARBA" id="ARBA00022685"/>
    </source>
</evidence>
<accession>A0A8C8A2T9</accession>
<comment type="subcellular location">
    <subcellularLocation>
        <location evidence="1">Cell membrane</location>
        <topology evidence="1">Multi-pass membrane protein</topology>
    </subcellularLocation>
</comment>
<dbReference type="PROSITE" id="PS50221">
    <property type="entry name" value="GAIN_B"/>
    <property type="match status" value="1"/>
</dbReference>
<evidence type="ECO:0000256" key="22">
    <source>
        <dbReference type="PROSITE-ProRule" id="PRU00059"/>
    </source>
</evidence>
<dbReference type="Gene3D" id="1.20.1070.10">
    <property type="entry name" value="Rhodopsin 7-helix transmembrane proteins"/>
    <property type="match status" value="1"/>
</dbReference>
<evidence type="ECO:0000256" key="20">
    <source>
        <dbReference type="ARBA" id="ARBA00093343"/>
    </source>
</evidence>
<evidence type="ECO:0000256" key="4">
    <source>
        <dbReference type="ARBA" id="ARBA00022553"/>
    </source>
</evidence>